<comment type="function">
    <text evidence="19">The AROM polypeptide catalyzes 5 consecutive enzymatic reactions in prechorismate polyaromatic amino acid biosynthesis.</text>
</comment>
<dbReference type="EC" id="2.7.1.71" evidence="19"/>
<dbReference type="FunFam" id="3.40.50.1970:FF:000007">
    <property type="entry name" value="Pentafunctional AROM polypeptide"/>
    <property type="match status" value="1"/>
</dbReference>
<evidence type="ECO:0000256" key="4">
    <source>
        <dbReference type="ARBA" id="ARBA00022490"/>
    </source>
</evidence>
<keyword evidence="5 19" id="KW-0028">Amino-acid biosynthesis</keyword>
<dbReference type="GO" id="GO:0004764">
    <property type="term" value="F:shikimate 3-dehydrogenase (NADP+) activity"/>
    <property type="evidence" value="ECO:0007669"/>
    <property type="project" value="UniProtKB-EC"/>
</dbReference>
<dbReference type="EC" id="1.1.1.25" evidence="19"/>
<dbReference type="SUPFAM" id="SSF51735">
    <property type="entry name" value="NAD(P)-binding Rossmann-fold domains"/>
    <property type="match status" value="1"/>
</dbReference>
<evidence type="ECO:0000256" key="17">
    <source>
        <dbReference type="ARBA" id="ARBA00044633"/>
    </source>
</evidence>
<keyword evidence="14 19" id="KW-0057">Aromatic amino acid biosynthesis</keyword>
<evidence type="ECO:0000256" key="13">
    <source>
        <dbReference type="ARBA" id="ARBA00023002"/>
    </source>
</evidence>
<comment type="similarity">
    <text evidence="19">In the 2nd section; belongs to the EPSP synthase family.</text>
</comment>
<dbReference type="InterPro" id="IPR016037">
    <property type="entry name" value="DHQ_synth_AroB"/>
</dbReference>
<evidence type="ECO:0000256" key="10">
    <source>
        <dbReference type="ARBA" id="ARBA00022833"/>
    </source>
</evidence>
<dbReference type="GO" id="GO:0009073">
    <property type="term" value="P:aromatic amino acid family biosynthetic process"/>
    <property type="evidence" value="ECO:0007669"/>
    <property type="project" value="UniProtKB-KW"/>
</dbReference>
<dbReference type="InterPro" id="IPR022893">
    <property type="entry name" value="Shikimate_DH_fam"/>
</dbReference>
<dbReference type="SUPFAM" id="SSF52540">
    <property type="entry name" value="P-loop containing nucleoside triphosphate hydrolases"/>
    <property type="match status" value="1"/>
</dbReference>
<dbReference type="Proteomes" id="UP000241769">
    <property type="component" value="Unassembled WGS sequence"/>
</dbReference>
<evidence type="ECO:0000313" key="24">
    <source>
        <dbReference type="EMBL" id="PRP75357.1"/>
    </source>
</evidence>
<keyword evidence="6 19" id="KW-0808">Transferase</keyword>
<keyword evidence="13 19" id="KW-0560">Oxidoreductase</keyword>
<dbReference type="InterPro" id="IPR001986">
    <property type="entry name" value="Enolpyruvate_Tfrase_dom"/>
</dbReference>
<keyword evidence="9 19" id="KW-0418">Kinase</keyword>
<evidence type="ECO:0000256" key="7">
    <source>
        <dbReference type="ARBA" id="ARBA00022723"/>
    </source>
</evidence>
<gene>
    <name evidence="24" type="ORF">PROFUN_05668</name>
</gene>
<dbReference type="UniPathway" id="UPA00053">
    <property type="reaction ID" value="UER00085"/>
</dbReference>
<dbReference type="PROSITE" id="PS00104">
    <property type="entry name" value="EPSP_SYNTHASE_1"/>
    <property type="match status" value="1"/>
</dbReference>
<feature type="domain" description="3-dehydroquinate synthase N-terminal" evidence="21">
    <location>
        <begin position="80"/>
        <end position="191"/>
    </location>
</feature>
<dbReference type="Gene3D" id="3.40.50.720">
    <property type="entry name" value="NAD(P)-binding Rossmann-like Domain"/>
    <property type="match status" value="1"/>
</dbReference>
<dbReference type="InParanoid" id="A0A2P6MUJ3"/>
<comment type="similarity">
    <text evidence="19">In the 4th section; belongs to the type-I 3-dehydroquinase family.</text>
</comment>
<keyword evidence="11" id="KW-0067">ATP-binding</keyword>
<dbReference type="PIRSF" id="PIRSF000514">
    <property type="entry name" value="Pentafunct_AroM"/>
    <property type="match status" value="1"/>
</dbReference>
<dbReference type="EC" id="4.2.1.10" evidence="19"/>
<evidence type="ECO:0000313" key="25">
    <source>
        <dbReference type="Proteomes" id="UP000241769"/>
    </source>
</evidence>
<dbReference type="PANTHER" id="PTHR21090:SF5">
    <property type="entry name" value="PENTAFUNCTIONAL AROM POLYPEPTIDE"/>
    <property type="match status" value="1"/>
</dbReference>
<keyword evidence="15 19" id="KW-0456">Lyase</keyword>
<dbReference type="GO" id="GO:0009423">
    <property type="term" value="P:chorismate biosynthetic process"/>
    <property type="evidence" value="ECO:0007669"/>
    <property type="project" value="UniProtKB-UniPathway"/>
</dbReference>
<dbReference type="Gene3D" id="1.20.1090.10">
    <property type="entry name" value="Dehydroquinate synthase-like - alpha domain"/>
    <property type="match status" value="1"/>
</dbReference>
<comment type="pathway">
    <text evidence="19">Metabolic intermediate biosynthesis; chorismate biosynthesis; chorismate from D-erythrose 4-phosphate and phosphoenolpyruvate: step 2/7.</text>
</comment>
<comment type="subunit">
    <text evidence="19">Homodimer.</text>
</comment>
<keyword evidence="12" id="KW-0521">NADP</keyword>
<comment type="similarity">
    <text evidence="3">Belongs to the EPSP synthase family.</text>
</comment>
<evidence type="ECO:0000256" key="11">
    <source>
        <dbReference type="ARBA" id="ARBA00022840"/>
    </source>
</evidence>
<dbReference type="Pfam" id="PF01761">
    <property type="entry name" value="DHQ_synthase"/>
    <property type="match status" value="1"/>
</dbReference>
<evidence type="ECO:0000259" key="22">
    <source>
        <dbReference type="Pfam" id="PF08501"/>
    </source>
</evidence>
<dbReference type="NCBIfam" id="TIGR01356">
    <property type="entry name" value="aroA"/>
    <property type="match status" value="1"/>
</dbReference>
<dbReference type="EC" id="4.2.3.4" evidence="19"/>
<sequence length="1584" mass="172208">MTSSTPGLSVSSVAHGQETIKVGSQLLEWIPSDIIQIVPSSTYVVITDSNIFKLFGDKFVSAFSKEVANLQGKSNLIVKVLEPGEPTKCREVKAQIEDWMINNGCNRDTCVVALGGGVIGDLSGFVASTFMRGVPVIQIPTTLLAMVDSSIGGKTGVDTDVAKNLVGSFHHPKVIYIDTSLLSTLPKREFSNGMAEVIKTAAIRDAELFSILENNTDRILDERNQDLLQKVILRTGGIKAHVVSLDEREGGLRSILNFGHTIGHAIEAIVTPEMLHGECVSIGMVLETQLAYKMGLLENPAAIGRLIRSVRTVLPSLTAISCLSSYKLPLHLPKFLTAEDLFAKMTLDKKNLGKKIRTTILLNIGKVVENPVAVDNEKLRQVLMPHISVIPTVINGEISVPGSKSISNRVLPICGLGEGPCRVRGLLQADDTRVMLDSLKEFGIQFHWEDDGTTLVIAESQEKGIKKFSPPSKPLFLGNAGTASRFLTTLVTMIEGGTSTLTGSQRLKERPIRDLTDALLKKGCHIKFTEKEGFFPIKVHGEGLPGGVIDLSSNVSSQYVSSILLSAPYAKSPVELRLHGGQVSRPFIDMTTALMSQFGISVETPDENTFRVPLGRYQNPPVFTIESDASSASYPLALAAITGGEVTVHNIGSASIQGDAKFYTVLEAMGCTATQTATSTTVKGPANGKLRAVSVNMDFMTDTFMTICAVAAVAEGTTVITGIANQRVKECNRILAMVTELAKLGVVARELEDGLEVDGVAGDISKLHGGNIECYLDHRIAMSFAVLGTRVPGIVILDKECVDKTYPEFWMDLESKFGVKLEVPELKSQSLTSKAASAVRNVVTTLSEAVGLNPHGSAEPSVVLVGMRGSGKSTMGAALARGLGWPFVDLDNEFVAFTGQPIQGFVTEHGWSVFRQKEEECLRSVLSLHPTGTVISTGGGIVETPSAKKFLANYHGLVLQISRDTDDVMALLESDQTRAKLGEAPLDIWKRRSPLYHECSKLQFHVKKMENQWSKAEGELIDFVQRWDLRFKNVLMGGRNLGLKEVVDVSSLESSFFLSLTVGNVDTLEGVFTRISADVQAIELRVDLLDNTDAEYLAQQVALLRRYSPLPIIWTLRTQPQGGKFTGKPEEYFRLNELGLRLGCEFIDVEACHSLDHTTKFLNKLASTRSKAIISYHDFDSPTSTQNFQRMLQSCLRYVSLGHVIKLVGMARNHQDCYVLFTFLERVKTGNVLKGKPIIAICAGSAGRLTRVTNLTMTPVTHPELPVPAAPGQLSAAEILSTRMTLGFDGAAASVFYLFGSPISASLSPLLHNTGFRALNLDARYSYELFDTTNITNVVSKLREKGTAGGSVTIPHKQSIIPYLDHVTESAKAVGAVNTVTKTEDGRLVGDNTDWVAIDTLLRRRYVPLHGEERKLTSLVVGAGGTSNAAVYALVKGGHQVFIYNRTLKAAQLLAARKFWGNRSRFPGVTVLEDISEFSKKLEGRKLDVVIATVPPAANFTLPHDLIHDRIITIELVYNPRDTPLLQQVRAAGAAAGVVEGLEILFEQGLAQFQLFTKRKAPRSEIGEAFLSHRGANDLKLLLN</sequence>
<evidence type="ECO:0000256" key="3">
    <source>
        <dbReference type="ARBA" id="ARBA00009948"/>
    </source>
</evidence>
<dbReference type="GO" id="GO:0046872">
    <property type="term" value="F:metal ion binding"/>
    <property type="evidence" value="ECO:0007669"/>
    <property type="project" value="UniProtKB-KW"/>
</dbReference>
<dbReference type="PRINTS" id="PR01100">
    <property type="entry name" value="SHIKIMTKNASE"/>
</dbReference>
<comment type="pathway">
    <text evidence="19">Metabolic intermediate biosynthesis; chorismate biosynthesis; chorismate from D-erythrose 4-phosphate and phosphoenolpyruvate: step 4/7.</text>
</comment>
<dbReference type="Gene3D" id="3.65.10.10">
    <property type="entry name" value="Enolpyruvate transferase domain"/>
    <property type="match status" value="2"/>
</dbReference>
<dbReference type="GO" id="GO:0003856">
    <property type="term" value="F:3-dehydroquinate synthase activity"/>
    <property type="evidence" value="ECO:0007669"/>
    <property type="project" value="UniProtKB-EC"/>
</dbReference>
<dbReference type="PANTHER" id="PTHR21090">
    <property type="entry name" value="AROM/DEHYDROQUINATE SYNTHASE"/>
    <property type="match status" value="1"/>
</dbReference>
<dbReference type="CDD" id="cd01065">
    <property type="entry name" value="NAD_bind_Shikimate_DH"/>
    <property type="match status" value="1"/>
</dbReference>
<dbReference type="InterPro" id="IPR036968">
    <property type="entry name" value="Enolpyruvate_Tfrase_sf"/>
</dbReference>
<reference evidence="24 25" key="1">
    <citation type="journal article" date="2018" name="Genome Biol. Evol.">
        <title>Multiple Roots of Fruiting Body Formation in Amoebozoa.</title>
        <authorList>
            <person name="Hillmann F."/>
            <person name="Forbes G."/>
            <person name="Novohradska S."/>
            <person name="Ferling I."/>
            <person name="Riege K."/>
            <person name="Groth M."/>
            <person name="Westermann M."/>
            <person name="Marz M."/>
            <person name="Spaller T."/>
            <person name="Winckler T."/>
            <person name="Schaap P."/>
            <person name="Glockner G."/>
        </authorList>
    </citation>
    <scope>NUCLEOTIDE SEQUENCE [LARGE SCALE GENOMIC DNA]</scope>
    <source>
        <strain evidence="24 25">Jena</strain>
    </source>
</reference>
<evidence type="ECO:0000256" key="14">
    <source>
        <dbReference type="ARBA" id="ARBA00023141"/>
    </source>
</evidence>
<comment type="pathway">
    <text evidence="1 19">Metabolic intermediate biosynthesis; chorismate biosynthesis; chorismate from D-erythrose 4-phosphate and phosphoenolpyruvate: step 6/7.</text>
</comment>
<keyword evidence="16" id="KW-0511">Multifunctional enzyme</keyword>
<dbReference type="InterPro" id="IPR046346">
    <property type="entry name" value="Aminoacid_DH-like_N_sf"/>
</dbReference>
<dbReference type="InterPro" id="IPR031322">
    <property type="entry name" value="Shikimate/glucono_kinase"/>
</dbReference>
<proteinExistence type="inferred from homology"/>
<dbReference type="Pfam" id="PF00275">
    <property type="entry name" value="EPSP_synthase"/>
    <property type="match status" value="1"/>
</dbReference>
<evidence type="ECO:0000256" key="18">
    <source>
        <dbReference type="ARBA" id="ARBA00048567"/>
    </source>
</evidence>
<evidence type="ECO:0000256" key="9">
    <source>
        <dbReference type="ARBA" id="ARBA00022777"/>
    </source>
</evidence>
<dbReference type="GO" id="GO:0005737">
    <property type="term" value="C:cytoplasm"/>
    <property type="evidence" value="ECO:0007669"/>
    <property type="project" value="UniProtKB-SubCell"/>
</dbReference>
<comment type="catalytic activity">
    <reaction evidence="19">
        <text>7-phospho-2-dehydro-3-deoxy-D-arabino-heptonate = 3-dehydroquinate + phosphate</text>
        <dbReference type="Rhea" id="RHEA:21968"/>
        <dbReference type="ChEBI" id="CHEBI:32364"/>
        <dbReference type="ChEBI" id="CHEBI:43474"/>
        <dbReference type="ChEBI" id="CHEBI:58394"/>
        <dbReference type="EC" id="4.2.3.4"/>
    </reaction>
</comment>
<comment type="catalytic activity">
    <reaction evidence="17">
        <text>3-phosphoshikimate + phosphoenolpyruvate = 5-O-(1-carboxyvinyl)-3-phosphoshikimate + phosphate</text>
        <dbReference type="Rhea" id="RHEA:21256"/>
        <dbReference type="ChEBI" id="CHEBI:43474"/>
        <dbReference type="ChEBI" id="CHEBI:57701"/>
        <dbReference type="ChEBI" id="CHEBI:58702"/>
        <dbReference type="ChEBI" id="CHEBI:145989"/>
        <dbReference type="EC" id="2.5.1.19"/>
    </reaction>
    <physiologicalReaction direction="left-to-right" evidence="17">
        <dbReference type="Rhea" id="RHEA:21257"/>
    </physiologicalReaction>
</comment>
<comment type="catalytic activity">
    <reaction evidence="19">
        <text>shikimate + NADP(+) = 3-dehydroshikimate + NADPH + H(+)</text>
        <dbReference type="Rhea" id="RHEA:17737"/>
        <dbReference type="ChEBI" id="CHEBI:15378"/>
        <dbReference type="ChEBI" id="CHEBI:16630"/>
        <dbReference type="ChEBI" id="CHEBI:36208"/>
        <dbReference type="ChEBI" id="CHEBI:57783"/>
        <dbReference type="ChEBI" id="CHEBI:58349"/>
        <dbReference type="EC" id="1.1.1.25"/>
    </reaction>
</comment>
<keyword evidence="8" id="KW-0547">Nucleotide-binding</keyword>
<dbReference type="Pfam" id="PF01487">
    <property type="entry name" value="DHquinase_I"/>
    <property type="match status" value="1"/>
</dbReference>
<dbReference type="EMBL" id="MDYQ01000395">
    <property type="protein sequence ID" value="PRP75357.1"/>
    <property type="molecule type" value="Genomic_DNA"/>
</dbReference>
<organism evidence="24 25">
    <name type="scientific">Planoprotostelium fungivorum</name>
    <dbReference type="NCBI Taxonomy" id="1890364"/>
    <lineage>
        <taxon>Eukaryota</taxon>
        <taxon>Amoebozoa</taxon>
        <taxon>Evosea</taxon>
        <taxon>Variosea</taxon>
        <taxon>Cavosteliida</taxon>
        <taxon>Cavosteliaceae</taxon>
        <taxon>Planoprotostelium</taxon>
    </lineage>
</organism>
<dbReference type="HAMAP" id="MF_00210">
    <property type="entry name" value="EPSP_synth"/>
    <property type="match status" value="1"/>
</dbReference>
<feature type="domain" description="3-dehydroquinate synthase C-terminal" evidence="23">
    <location>
        <begin position="193"/>
        <end position="351"/>
    </location>
</feature>
<dbReference type="Gene3D" id="3.40.50.10860">
    <property type="entry name" value="Leucine Dehydrogenase, chain A, domain 1"/>
    <property type="match status" value="1"/>
</dbReference>
<dbReference type="SUPFAM" id="SSF53223">
    <property type="entry name" value="Aminoacid dehydrogenase-like, N-terminal domain"/>
    <property type="match status" value="1"/>
</dbReference>
<comment type="catalytic activity">
    <reaction evidence="18 19">
        <text>shikimate + ATP = 3-phosphoshikimate + ADP + H(+)</text>
        <dbReference type="Rhea" id="RHEA:13121"/>
        <dbReference type="ChEBI" id="CHEBI:15378"/>
        <dbReference type="ChEBI" id="CHEBI:30616"/>
        <dbReference type="ChEBI" id="CHEBI:36208"/>
        <dbReference type="ChEBI" id="CHEBI:145989"/>
        <dbReference type="ChEBI" id="CHEBI:456216"/>
        <dbReference type="EC" id="2.7.1.71"/>
    </reaction>
</comment>
<dbReference type="InterPro" id="IPR008289">
    <property type="entry name" value="Pentafunct_AroM"/>
</dbReference>
<dbReference type="InterPro" id="IPR000623">
    <property type="entry name" value="Shikimate_kinase/TSH1"/>
</dbReference>
<feature type="domain" description="Shikimate dehydrogenase substrate binding N-terminal" evidence="22">
    <location>
        <begin position="1298"/>
        <end position="1380"/>
    </location>
</feature>
<dbReference type="HAMAP" id="MF_00222">
    <property type="entry name" value="Shikimate_DH_AroE"/>
    <property type="match status" value="1"/>
</dbReference>
<dbReference type="CDD" id="cd00502">
    <property type="entry name" value="DHQase_I"/>
    <property type="match status" value="1"/>
</dbReference>
<evidence type="ECO:0000259" key="21">
    <source>
        <dbReference type="Pfam" id="PF01761"/>
    </source>
</evidence>
<comment type="catalytic activity">
    <reaction evidence="19">
        <text>3-dehydroquinate = 3-dehydroshikimate + H2O</text>
        <dbReference type="Rhea" id="RHEA:21096"/>
        <dbReference type="ChEBI" id="CHEBI:15377"/>
        <dbReference type="ChEBI" id="CHEBI:16630"/>
        <dbReference type="ChEBI" id="CHEBI:32364"/>
        <dbReference type="EC" id="4.2.1.10"/>
    </reaction>
</comment>
<dbReference type="GO" id="GO:0005524">
    <property type="term" value="F:ATP binding"/>
    <property type="evidence" value="ECO:0007669"/>
    <property type="project" value="UniProtKB-KW"/>
</dbReference>
<dbReference type="InterPro" id="IPR001381">
    <property type="entry name" value="DHquinase_I"/>
</dbReference>
<dbReference type="GO" id="GO:0003866">
    <property type="term" value="F:3-phosphoshikimate 1-carboxyvinyltransferase activity"/>
    <property type="evidence" value="ECO:0007669"/>
    <property type="project" value="UniProtKB-EC"/>
</dbReference>
<dbReference type="InterPro" id="IPR013785">
    <property type="entry name" value="Aldolase_TIM"/>
</dbReference>
<dbReference type="PROSITE" id="PS01128">
    <property type="entry name" value="SHIKIMATE_KINASE"/>
    <property type="match status" value="1"/>
</dbReference>
<keyword evidence="4 19" id="KW-0963">Cytoplasm</keyword>
<dbReference type="InterPro" id="IPR056179">
    <property type="entry name" value="DHQS_C"/>
</dbReference>
<dbReference type="CDD" id="cd01556">
    <property type="entry name" value="EPSP_synthase"/>
    <property type="match status" value="1"/>
</dbReference>
<dbReference type="CDD" id="cd08195">
    <property type="entry name" value="DHQS"/>
    <property type="match status" value="1"/>
</dbReference>
<dbReference type="HAMAP" id="MF_00109">
    <property type="entry name" value="Shikimate_kinase"/>
    <property type="match status" value="1"/>
</dbReference>
<dbReference type="EC" id="2.5.1.19" evidence="19"/>
<dbReference type="InterPro" id="IPR013792">
    <property type="entry name" value="RNA3'P_cycl/enolpyr_Trfase_a/b"/>
</dbReference>
<evidence type="ECO:0000256" key="19">
    <source>
        <dbReference type="PIRNR" id="PIRNR000514"/>
    </source>
</evidence>
<dbReference type="CDD" id="cd00464">
    <property type="entry name" value="SK"/>
    <property type="match status" value="1"/>
</dbReference>
<evidence type="ECO:0000259" key="23">
    <source>
        <dbReference type="Pfam" id="PF24621"/>
    </source>
</evidence>
<dbReference type="OrthoDB" id="197068at2759"/>
<comment type="caution">
    <text evidence="24">The sequence shown here is derived from an EMBL/GenBank/DDBJ whole genome shotgun (WGS) entry which is preliminary data.</text>
</comment>
<dbReference type="SUPFAM" id="SSF51569">
    <property type="entry name" value="Aldolase"/>
    <property type="match status" value="1"/>
</dbReference>
<dbReference type="SUPFAM" id="SSF56796">
    <property type="entry name" value="Dehydroquinate synthase-like"/>
    <property type="match status" value="1"/>
</dbReference>
<dbReference type="PROSITE" id="PS00885">
    <property type="entry name" value="EPSP_SYNTHASE_2"/>
    <property type="match status" value="1"/>
</dbReference>
<dbReference type="InterPro" id="IPR027417">
    <property type="entry name" value="P-loop_NTPase"/>
</dbReference>
<evidence type="ECO:0000256" key="8">
    <source>
        <dbReference type="ARBA" id="ARBA00022741"/>
    </source>
</evidence>
<dbReference type="InterPro" id="IPR013708">
    <property type="entry name" value="Shikimate_DH-bd_N"/>
</dbReference>
<evidence type="ECO:0000256" key="16">
    <source>
        <dbReference type="ARBA" id="ARBA00023268"/>
    </source>
</evidence>
<comment type="subcellular location">
    <subcellularLocation>
        <location evidence="19">Cytoplasm</location>
    </subcellularLocation>
</comment>
<dbReference type="Gene3D" id="3.40.50.300">
    <property type="entry name" value="P-loop containing nucleotide triphosphate hydrolases"/>
    <property type="match status" value="1"/>
</dbReference>
<dbReference type="InterPro" id="IPR036291">
    <property type="entry name" value="NAD(P)-bd_dom_sf"/>
</dbReference>
<dbReference type="GO" id="GO:0004765">
    <property type="term" value="F:shikimate kinase activity"/>
    <property type="evidence" value="ECO:0007669"/>
    <property type="project" value="UniProtKB-EC"/>
</dbReference>
<evidence type="ECO:0000256" key="2">
    <source>
        <dbReference type="ARBA" id="ARBA00004842"/>
    </source>
</evidence>
<feature type="domain" description="Enolpyruvate transferase" evidence="20">
    <location>
        <begin position="392"/>
        <end position="813"/>
    </location>
</feature>
<dbReference type="SUPFAM" id="SSF55205">
    <property type="entry name" value="EPT/RTPC-like"/>
    <property type="match status" value="1"/>
</dbReference>
<evidence type="ECO:0000256" key="6">
    <source>
        <dbReference type="ARBA" id="ARBA00022679"/>
    </source>
</evidence>
<dbReference type="InterPro" id="IPR023000">
    <property type="entry name" value="Shikimate_kinase_CS"/>
</dbReference>
<dbReference type="Gene3D" id="3.40.50.1970">
    <property type="match status" value="1"/>
</dbReference>
<comment type="pathway">
    <text evidence="2 19">Metabolic intermediate biosynthesis; chorismate biosynthesis; chorismate from D-erythrose 4-phosphate and phosphoenolpyruvate: step 5/7.</text>
</comment>
<comment type="cofactor">
    <cofactor evidence="19">
        <name>Zn(2+)</name>
        <dbReference type="ChEBI" id="CHEBI:29105"/>
    </cofactor>
    <text evidence="19">Binds 2 Zn(2+) ions per subunit.</text>
</comment>
<name>A0A2P6MUJ3_9EUKA</name>
<dbReference type="STRING" id="1890364.A0A2P6MUJ3"/>
<dbReference type="Pfam" id="PF01202">
    <property type="entry name" value="SKI"/>
    <property type="match status" value="1"/>
</dbReference>
<comment type="similarity">
    <text evidence="19">In the 3rd section; belongs to the shikimate kinase family.</text>
</comment>
<evidence type="ECO:0000259" key="20">
    <source>
        <dbReference type="Pfam" id="PF00275"/>
    </source>
</evidence>
<evidence type="ECO:0000256" key="12">
    <source>
        <dbReference type="ARBA" id="ARBA00022857"/>
    </source>
</evidence>
<dbReference type="Pfam" id="PF24621">
    <property type="entry name" value="DHQS_C"/>
    <property type="match status" value="1"/>
</dbReference>
<evidence type="ECO:0000256" key="15">
    <source>
        <dbReference type="ARBA" id="ARBA00023239"/>
    </source>
</evidence>
<keyword evidence="7 19" id="KW-0479">Metal-binding</keyword>
<comment type="similarity">
    <text evidence="19">In the C-terminal section; belongs to the shikimate dehydrogenase family.</text>
</comment>
<protein>
    <recommendedName>
        <fullName evidence="19">Pentafunctional AROM polypeptide</fullName>
    </recommendedName>
    <domain>
        <recommendedName>
            <fullName evidence="19">3-dehydroquinate synthase</fullName>
            <shortName evidence="19">DHQS</shortName>
            <ecNumber evidence="19">4.2.3.4</ecNumber>
        </recommendedName>
    </domain>
    <domain>
        <recommendedName>
            <fullName evidence="19">3-phosphoshikimate 1-carboxyvinyltransferase</fullName>
            <ecNumber evidence="19">2.5.1.19</ecNumber>
        </recommendedName>
    </domain>
    <domain>
        <recommendedName>
            <fullName evidence="19">Shikimate kinase</fullName>
            <shortName evidence="19">SK</shortName>
            <ecNumber evidence="19">2.7.1.71</ecNumber>
        </recommendedName>
    </domain>
    <domain>
        <recommendedName>
            <fullName evidence="19">3-dehydroquinate dehydratase</fullName>
            <shortName evidence="19">3-dehydroquinase</shortName>
            <ecNumber evidence="19">4.2.1.10</ecNumber>
        </recommendedName>
    </domain>
    <domain>
        <recommendedName>
            <fullName evidence="19">Shikimate dehydrogenase</fullName>
            <ecNumber evidence="19">1.1.1.25</ecNumber>
        </recommendedName>
    </domain>
</protein>
<dbReference type="GO" id="GO:0003855">
    <property type="term" value="F:3-dehydroquinate dehydratase activity"/>
    <property type="evidence" value="ECO:0007669"/>
    <property type="project" value="UniProtKB-EC"/>
</dbReference>
<dbReference type="InterPro" id="IPR006264">
    <property type="entry name" value="EPSP_synthase"/>
</dbReference>
<dbReference type="Gene3D" id="3.20.20.70">
    <property type="entry name" value="Aldolase class I"/>
    <property type="match status" value="1"/>
</dbReference>
<comment type="similarity">
    <text evidence="19">In the N-terminal section; belongs to the dehydroquinate synthase family.</text>
</comment>
<dbReference type="Pfam" id="PF08501">
    <property type="entry name" value="Shikimate_dh_N"/>
    <property type="match status" value="1"/>
</dbReference>
<keyword evidence="25" id="KW-1185">Reference proteome</keyword>
<dbReference type="FunFam" id="3.65.10.10:FF:000012">
    <property type="entry name" value="Pentafunctional AROM polypeptide"/>
    <property type="match status" value="1"/>
</dbReference>
<dbReference type="InterPro" id="IPR030960">
    <property type="entry name" value="DHQS/DOIS_N"/>
</dbReference>
<dbReference type="InterPro" id="IPR023193">
    <property type="entry name" value="EPSP_synthase_CS"/>
</dbReference>
<evidence type="ECO:0000256" key="5">
    <source>
        <dbReference type="ARBA" id="ARBA00022605"/>
    </source>
</evidence>
<accession>A0A2P6MUJ3</accession>
<dbReference type="GO" id="GO:0008652">
    <property type="term" value="P:amino acid biosynthetic process"/>
    <property type="evidence" value="ECO:0007669"/>
    <property type="project" value="UniProtKB-KW"/>
</dbReference>
<keyword evidence="10 19" id="KW-0862">Zinc</keyword>
<dbReference type="NCBIfam" id="TIGR01357">
    <property type="entry name" value="aroB"/>
    <property type="match status" value="1"/>
</dbReference>
<evidence type="ECO:0000256" key="1">
    <source>
        <dbReference type="ARBA" id="ARBA00004811"/>
    </source>
</evidence>
<comment type="pathway">
    <text evidence="19">Metabolic intermediate biosynthesis; chorismate biosynthesis; chorismate from D-erythrose 4-phosphate and phosphoenolpyruvate: step 3/7.</text>
</comment>